<dbReference type="PANTHER" id="PTHR30503">
    <property type="entry name" value="INNER MEMBRANE PROTEIN YEDI"/>
    <property type="match status" value="1"/>
</dbReference>
<keyword evidence="1" id="KW-0812">Transmembrane</keyword>
<feature type="transmembrane region" description="Helical" evidence="1">
    <location>
        <begin position="70"/>
        <end position="99"/>
    </location>
</feature>
<evidence type="ECO:0000256" key="1">
    <source>
        <dbReference type="SAM" id="Phobius"/>
    </source>
</evidence>
<dbReference type="Proteomes" id="UP001209229">
    <property type="component" value="Unassembled WGS sequence"/>
</dbReference>
<keyword evidence="3" id="KW-1185">Reference proteome</keyword>
<dbReference type="GO" id="GO:0005886">
    <property type="term" value="C:plasma membrane"/>
    <property type="evidence" value="ECO:0007669"/>
    <property type="project" value="TreeGrafter"/>
</dbReference>
<protein>
    <submittedName>
        <fullName evidence="2">DUF808 domain-containing protein</fullName>
    </submittedName>
</protein>
<evidence type="ECO:0000313" key="2">
    <source>
        <dbReference type="EMBL" id="MCW3788909.1"/>
    </source>
</evidence>
<feature type="transmembrane region" description="Helical" evidence="1">
    <location>
        <begin position="223"/>
        <end position="247"/>
    </location>
</feature>
<accession>A0AAE3M7Y0</accession>
<keyword evidence="1" id="KW-0472">Membrane</keyword>
<dbReference type="AlphaFoldDB" id="A0AAE3M7Y0"/>
<feature type="transmembrane region" description="Helical" evidence="1">
    <location>
        <begin position="167"/>
        <end position="191"/>
    </location>
</feature>
<dbReference type="InterPro" id="IPR008526">
    <property type="entry name" value="YedI"/>
</dbReference>
<keyword evidence="1" id="KW-1133">Transmembrane helix</keyword>
<dbReference type="Pfam" id="PF05661">
    <property type="entry name" value="DUF808"/>
    <property type="match status" value="1"/>
</dbReference>
<dbReference type="EMBL" id="JAPDPJ010000071">
    <property type="protein sequence ID" value="MCW3788909.1"/>
    <property type="molecule type" value="Genomic_DNA"/>
</dbReference>
<feature type="transmembrane region" description="Helical" evidence="1">
    <location>
        <begin position="142"/>
        <end position="161"/>
    </location>
</feature>
<comment type="caution">
    <text evidence="2">The sequence shown here is derived from an EMBL/GenBank/DDBJ whole genome shotgun (WGS) entry which is preliminary data.</text>
</comment>
<reference evidence="2" key="1">
    <citation type="submission" date="2022-10" db="EMBL/GenBank/DDBJ databases">
        <authorList>
            <person name="Yu W.X."/>
        </authorList>
    </citation>
    <scope>NUCLEOTIDE SEQUENCE</scope>
    <source>
        <strain evidence="2">AAT</strain>
    </source>
</reference>
<dbReference type="PIRSF" id="PIRSF016660">
    <property type="entry name" value="YedI"/>
    <property type="match status" value="1"/>
</dbReference>
<sequence>MASGFFALFDDVATLMDDLATMSKIATKKTAGILGDDLAVNAEKATGFVSARELPVIWAITKGSFLNKMIILPIIILLSLFAPQAVVPILLVGGLYLAYEGAEKVYDYIFKQHSKEKTEQPLNVLNKEDILTQEKQKIKSAIATDFILSLEIVIIGLSTVADRPLVIQIPVLIVVAIATTIGVYGIVALIVRLDDMGYKIIAKGEQVNKTILKKLGLLLVKSLPVIIKILAVVGTLAMLVVAGGIYVHHIQIIHEWIHFLPSIFQELSTGLVIGLIAVITWRIIVRIKNKVKHLVSVILF</sequence>
<feature type="transmembrane region" description="Helical" evidence="1">
    <location>
        <begin position="267"/>
        <end position="285"/>
    </location>
</feature>
<gene>
    <name evidence="2" type="ORF">OM075_20740</name>
</gene>
<dbReference type="RefSeq" id="WP_301192465.1">
    <property type="nucleotide sequence ID" value="NZ_JAPDPJ010000071.1"/>
</dbReference>
<organism evidence="2 3">
    <name type="scientific">Plebeiibacterium sediminum</name>
    <dbReference type="NCBI Taxonomy" id="2992112"/>
    <lineage>
        <taxon>Bacteria</taxon>
        <taxon>Pseudomonadati</taxon>
        <taxon>Bacteroidota</taxon>
        <taxon>Bacteroidia</taxon>
        <taxon>Marinilabiliales</taxon>
        <taxon>Marinilabiliaceae</taxon>
        <taxon>Plebeiibacterium</taxon>
    </lineage>
</organism>
<dbReference type="PANTHER" id="PTHR30503:SF3">
    <property type="entry name" value="INNER MEMBRANE PROTEIN YEDI"/>
    <property type="match status" value="1"/>
</dbReference>
<proteinExistence type="predicted"/>
<evidence type="ECO:0000313" key="3">
    <source>
        <dbReference type="Proteomes" id="UP001209229"/>
    </source>
</evidence>
<name>A0AAE3M7Y0_9BACT</name>